<evidence type="ECO:0000259" key="3">
    <source>
        <dbReference type="PROSITE" id="PS51677"/>
    </source>
</evidence>
<dbReference type="CDD" id="cd10918">
    <property type="entry name" value="CE4_NodB_like_5s_6s"/>
    <property type="match status" value="1"/>
</dbReference>
<dbReference type="PROSITE" id="PS51677">
    <property type="entry name" value="NODB"/>
    <property type="match status" value="1"/>
</dbReference>
<accession>A0ABP9C050</accession>
<dbReference type="InterPro" id="IPR002509">
    <property type="entry name" value="NODB_dom"/>
</dbReference>
<protein>
    <recommendedName>
        <fullName evidence="3">NodB homology domain-containing protein</fullName>
    </recommendedName>
</protein>
<comment type="caution">
    <text evidence="4">The sequence shown here is derived from an EMBL/GenBank/DDBJ whole genome shotgun (WGS) entry which is preliminary data.</text>
</comment>
<dbReference type="InterPro" id="IPR051398">
    <property type="entry name" value="Polysacch_Deacetylase"/>
</dbReference>
<dbReference type="Gene3D" id="3.20.20.370">
    <property type="entry name" value="Glycoside hydrolase/deacetylase"/>
    <property type="match status" value="1"/>
</dbReference>
<dbReference type="Proteomes" id="UP001499959">
    <property type="component" value="Unassembled WGS sequence"/>
</dbReference>
<evidence type="ECO:0000313" key="5">
    <source>
        <dbReference type="Proteomes" id="UP001499959"/>
    </source>
</evidence>
<evidence type="ECO:0000256" key="1">
    <source>
        <dbReference type="ARBA" id="ARBA00004613"/>
    </source>
</evidence>
<dbReference type="SUPFAM" id="SSF88713">
    <property type="entry name" value="Glycoside hydrolase/deacetylase"/>
    <property type="match status" value="1"/>
</dbReference>
<evidence type="ECO:0000313" key="4">
    <source>
        <dbReference type="EMBL" id="GAA4801834.1"/>
    </source>
</evidence>
<reference evidence="5" key="1">
    <citation type="journal article" date="2019" name="Int. J. Syst. Evol. Microbiol.">
        <title>The Global Catalogue of Microorganisms (GCM) 10K type strain sequencing project: providing services to taxonomists for standard genome sequencing and annotation.</title>
        <authorList>
            <consortium name="The Broad Institute Genomics Platform"/>
            <consortium name="The Broad Institute Genome Sequencing Center for Infectious Disease"/>
            <person name="Wu L."/>
            <person name="Ma J."/>
        </authorList>
    </citation>
    <scope>NUCLEOTIDE SEQUENCE [LARGE SCALE GENOMIC DNA]</scope>
    <source>
        <strain evidence="5">JCM 18204</strain>
    </source>
</reference>
<keyword evidence="2" id="KW-0732">Signal</keyword>
<proteinExistence type="predicted"/>
<organism evidence="4 5">
    <name type="scientific">Lysobacter hankyongensis</name>
    <dbReference type="NCBI Taxonomy" id="1176535"/>
    <lineage>
        <taxon>Bacteria</taxon>
        <taxon>Pseudomonadati</taxon>
        <taxon>Pseudomonadota</taxon>
        <taxon>Gammaproteobacteria</taxon>
        <taxon>Lysobacterales</taxon>
        <taxon>Lysobacteraceae</taxon>
        <taxon>Lysobacter</taxon>
    </lineage>
</organism>
<sequence>MSGVQIQAQNGGEPSGGRRPRLARALRRAGALPLIARLRAALRRDVRILAYHRVLESAEPEGFRFDPELISASAEAFRAQLAIVRRDCAALRFDELLAYLDRGRALPKRTVLITFDDGYDDNYRVAYPLLREAGLSAMFFVSTAHIDSGHPYAYDWLVHMVCTTGADRLAAPELDIDWHLPADLAGRREIAGRMLDRIKVLSAAAQQALIDRLQRDWAMPADVGHADCRPMTWAQLREMREGGMEIGSHGVGHRMLAKLPEVDMRAELEESKWAIEREVGAEAIAISYPVGGSDAYDAAVMSAARDSGYRLGCSYRAGAERLGPESRFELRRIPVERQMDADWFEAALAWPELFCYRSRTRMG</sequence>
<dbReference type="Pfam" id="PF01522">
    <property type="entry name" value="Polysacc_deac_1"/>
    <property type="match status" value="1"/>
</dbReference>
<keyword evidence="5" id="KW-1185">Reference proteome</keyword>
<dbReference type="PANTHER" id="PTHR34216">
    <property type="match status" value="1"/>
</dbReference>
<dbReference type="EMBL" id="BAABJE010000017">
    <property type="protein sequence ID" value="GAA4801834.1"/>
    <property type="molecule type" value="Genomic_DNA"/>
</dbReference>
<feature type="domain" description="NodB homology" evidence="3">
    <location>
        <begin position="109"/>
        <end position="363"/>
    </location>
</feature>
<evidence type="ECO:0000256" key="2">
    <source>
        <dbReference type="ARBA" id="ARBA00022729"/>
    </source>
</evidence>
<gene>
    <name evidence="4" type="ORF">GCM10023307_30510</name>
</gene>
<dbReference type="PANTHER" id="PTHR34216:SF3">
    <property type="entry name" value="POLY-BETA-1,6-N-ACETYL-D-GLUCOSAMINE N-DEACETYLASE"/>
    <property type="match status" value="1"/>
</dbReference>
<name>A0ABP9C050_9GAMM</name>
<comment type="subcellular location">
    <subcellularLocation>
        <location evidence="1">Secreted</location>
    </subcellularLocation>
</comment>
<dbReference type="InterPro" id="IPR011330">
    <property type="entry name" value="Glyco_hydro/deAcase_b/a-brl"/>
</dbReference>